<comment type="caution">
    <text evidence="2">The sequence shown here is derived from an EMBL/GenBank/DDBJ whole genome shotgun (WGS) entry which is preliminary data.</text>
</comment>
<feature type="domain" description="DUF6089" evidence="1">
    <location>
        <begin position="3"/>
        <end position="196"/>
    </location>
</feature>
<organism evidence="2 3">
    <name type="scientific">Mucilaginibacter pallidiroseus</name>
    <dbReference type="NCBI Taxonomy" id="2599295"/>
    <lineage>
        <taxon>Bacteria</taxon>
        <taxon>Pseudomonadati</taxon>
        <taxon>Bacteroidota</taxon>
        <taxon>Sphingobacteriia</taxon>
        <taxon>Sphingobacteriales</taxon>
        <taxon>Sphingobacteriaceae</taxon>
        <taxon>Mucilaginibacter</taxon>
    </lineage>
</organism>
<dbReference type="SUPFAM" id="SSF56925">
    <property type="entry name" value="OMPA-like"/>
    <property type="match status" value="1"/>
</dbReference>
<keyword evidence="3" id="KW-1185">Reference proteome</keyword>
<gene>
    <name evidence="2" type="ORF">FPZ43_15850</name>
</gene>
<dbReference type="Pfam" id="PF19573">
    <property type="entry name" value="DUF6089"/>
    <property type="match status" value="1"/>
</dbReference>
<dbReference type="Proteomes" id="UP000320042">
    <property type="component" value="Unassembled WGS sequence"/>
</dbReference>
<dbReference type="EMBL" id="VOEJ01000008">
    <property type="protein sequence ID" value="TWR25758.1"/>
    <property type="molecule type" value="Genomic_DNA"/>
</dbReference>
<evidence type="ECO:0000259" key="1">
    <source>
        <dbReference type="Pfam" id="PF19573"/>
    </source>
</evidence>
<evidence type="ECO:0000313" key="3">
    <source>
        <dbReference type="Proteomes" id="UP000320042"/>
    </source>
</evidence>
<sequence>MPKLLTVIFLLFISVKVSGQTWEVGAALGGFGYMGDLNTNNPVKINQPAASVFGKYNFNGYIAAKLSFTLGNIRGADSTSNDEQVRNRNLSFYTPLRELALLAEFNFMKYIPEAGKNKYTPYVFLGAGITSYAPRTRANGNVISLRHLRTEGQENEYSTRTAVIPFGAGFKYNFTGKCTIAAELGYRYTFTDYLDDVSGVYAERSRLPLPLSVAMADRSGERLGYNIGTPGSQRGDFRPRDMYLFAGFTISYTFVTSKCYFDN</sequence>
<reference evidence="2 3" key="1">
    <citation type="submission" date="2019-07" db="EMBL/GenBank/DDBJ databases">
        <authorList>
            <person name="Kim J."/>
        </authorList>
    </citation>
    <scope>NUCLEOTIDE SEQUENCE [LARGE SCALE GENOMIC DNA]</scope>
    <source>
        <strain evidence="3">dk17</strain>
    </source>
</reference>
<dbReference type="InterPro" id="IPR011250">
    <property type="entry name" value="OMP/PagP_B-barrel"/>
</dbReference>
<dbReference type="OrthoDB" id="654178at2"/>
<dbReference type="Gene3D" id="2.40.160.20">
    <property type="match status" value="1"/>
</dbReference>
<accession>A0A563U337</accession>
<evidence type="ECO:0000313" key="2">
    <source>
        <dbReference type="EMBL" id="TWR25758.1"/>
    </source>
</evidence>
<name>A0A563U337_9SPHI</name>
<dbReference type="InterPro" id="IPR045743">
    <property type="entry name" value="DUF6089"/>
</dbReference>
<protein>
    <submittedName>
        <fullName evidence="2">Outer membrane beta-barrel protein</fullName>
    </submittedName>
</protein>
<dbReference type="AlphaFoldDB" id="A0A563U337"/>
<dbReference type="RefSeq" id="WP_146382916.1">
    <property type="nucleotide sequence ID" value="NZ_VOEJ01000008.1"/>
</dbReference>
<proteinExistence type="predicted"/>